<accession>A0A3M6UFR9</accession>
<dbReference type="InterPro" id="IPR000477">
    <property type="entry name" value="RT_dom"/>
</dbReference>
<keyword evidence="3" id="KW-1185">Reference proteome</keyword>
<organism evidence="2 3">
    <name type="scientific">Pocillopora damicornis</name>
    <name type="common">Cauliflower coral</name>
    <name type="synonym">Millepora damicornis</name>
    <dbReference type="NCBI Taxonomy" id="46731"/>
    <lineage>
        <taxon>Eukaryota</taxon>
        <taxon>Metazoa</taxon>
        <taxon>Cnidaria</taxon>
        <taxon>Anthozoa</taxon>
        <taxon>Hexacorallia</taxon>
        <taxon>Scleractinia</taxon>
        <taxon>Astrocoeniina</taxon>
        <taxon>Pocilloporidae</taxon>
        <taxon>Pocillopora</taxon>
    </lineage>
</organism>
<feature type="non-terminal residue" evidence="2">
    <location>
        <position position="138"/>
    </location>
</feature>
<evidence type="ECO:0000313" key="3">
    <source>
        <dbReference type="Proteomes" id="UP000275408"/>
    </source>
</evidence>
<dbReference type="EMBL" id="RCHS01001629">
    <property type="protein sequence ID" value="RMX52466.1"/>
    <property type="molecule type" value="Genomic_DNA"/>
</dbReference>
<evidence type="ECO:0000259" key="1">
    <source>
        <dbReference type="Pfam" id="PF00078"/>
    </source>
</evidence>
<comment type="caution">
    <text evidence="2">The sequence shown here is derived from an EMBL/GenBank/DDBJ whole genome shotgun (WGS) entry which is preliminary data.</text>
</comment>
<proteinExistence type="predicted"/>
<gene>
    <name evidence="2" type="ORF">pdam_00025582</name>
</gene>
<sequence length="138" mass="15726">MLLKITVIFDKSLYCLSCQKFASGLFTNKLLESVSSSFKVPQGWIMGLLSFNIYIADLQGKLDCICHQYADDTIPDKLTSCMTWVQGNVDKLQYWANGANLILSTCKTKYMLLSSCKFSSHHELNNTKTFWDLDRPPH</sequence>
<dbReference type="AlphaFoldDB" id="A0A3M6UFR9"/>
<reference evidence="2 3" key="1">
    <citation type="journal article" date="2018" name="Sci. Rep.">
        <title>Comparative analysis of the Pocillopora damicornis genome highlights role of immune system in coral evolution.</title>
        <authorList>
            <person name="Cunning R."/>
            <person name="Bay R.A."/>
            <person name="Gillette P."/>
            <person name="Baker A.C."/>
            <person name="Traylor-Knowles N."/>
        </authorList>
    </citation>
    <scope>NUCLEOTIDE SEQUENCE [LARGE SCALE GENOMIC DNA]</scope>
    <source>
        <strain evidence="2">RSMAS</strain>
        <tissue evidence="2">Whole animal</tissue>
    </source>
</reference>
<feature type="domain" description="Reverse transcriptase" evidence="1">
    <location>
        <begin position="25"/>
        <end position="117"/>
    </location>
</feature>
<dbReference type="Proteomes" id="UP000275408">
    <property type="component" value="Unassembled WGS sequence"/>
</dbReference>
<dbReference type="Pfam" id="PF00078">
    <property type="entry name" value="RVT_1"/>
    <property type="match status" value="1"/>
</dbReference>
<name>A0A3M6UFR9_POCDA</name>
<evidence type="ECO:0000313" key="2">
    <source>
        <dbReference type="EMBL" id="RMX52466.1"/>
    </source>
</evidence>
<protein>
    <recommendedName>
        <fullName evidence="1">Reverse transcriptase domain-containing protein</fullName>
    </recommendedName>
</protein>